<feature type="domain" description="Flagellin C-terminal" evidence="4">
    <location>
        <begin position="343"/>
        <end position="420"/>
    </location>
</feature>
<name>A0A369TE74_9PROT</name>
<accession>A0A369TE74</accession>
<comment type="similarity">
    <text evidence="2">Belongs to the bacterial flagellin family.</text>
</comment>
<evidence type="ECO:0000259" key="4">
    <source>
        <dbReference type="Pfam" id="PF00700"/>
    </source>
</evidence>
<protein>
    <recommendedName>
        <fullName evidence="4">Flagellin C-terminal domain-containing protein</fullName>
    </recommendedName>
</protein>
<reference evidence="5 6" key="1">
    <citation type="submission" date="2018-07" db="EMBL/GenBank/DDBJ databases">
        <title>Venubactetium sediminum gen. nov., sp. nov., isolated from a marine solar saltern.</title>
        <authorList>
            <person name="Wang S."/>
        </authorList>
    </citation>
    <scope>NUCLEOTIDE SEQUENCE [LARGE SCALE GENOMIC DNA]</scope>
    <source>
        <strain evidence="5 6">WD2A32</strain>
    </source>
</reference>
<dbReference type="SUPFAM" id="SSF64518">
    <property type="entry name" value="Phase 1 flagellin"/>
    <property type="match status" value="1"/>
</dbReference>
<dbReference type="EMBL" id="QPMH01000001">
    <property type="protein sequence ID" value="RDD63651.1"/>
    <property type="molecule type" value="Genomic_DNA"/>
</dbReference>
<dbReference type="PANTHER" id="PTHR42792:SF1">
    <property type="entry name" value="FLAGELLAR HOOK-ASSOCIATED PROTEIN 3"/>
    <property type="match status" value="1"/>
</dbReference>
<dbReference type="Gene3D" id="1.20.1330.10">
    <property type="entry name" value="f41 fragment of flagellin, N-terminal domain"/>
    <property type="match status" value="1"/>
</dbReference>
<dbReference type="PANTHER" id="PTHR42792">
    <property type="entry name" value="FLAGELLIN"/>
    <property type="match status" value="1"/>
</dbReference>
<evidence type="ECO:0000313" key="5">
    <source>
        <dbReference type="EMBL" id="RDD63651.1"/>
    </source>
</evidence>
<keyword evidence="3" id="KW-0975">Bacterial flagellum</keyword>
<proteinExistence type="inferred from homology"/>
<dbReference type="Pfam" id="PF00700">
    <property type="entry name" value="Flagellin_C"/>
    <property type="match status" value="1"/>
</dbReference>
<organism evidence="5 6">
    <name type="scientific">Ferruginivarius sediminum</name>
    <dbReference type="NCBI Taxonomy" id="2661937"/>
    <lineage>
        <taxon>Bacteria</taxon>
        <taxon>Pseudomonadati</taxon>
        <taxon>Pseudomonadota</taxon>
        <taxon>Alphaproteobacteria</taxon>
        <taxon>Rhodospirillales</taxon>
        <taxon>Rhodospirillaceae</taxon>
        <taxon>Ferruginivarius</taxon>
    </lineage>
</organism>
<sequence length="421" mass="44768">MTRIGTFAASQLVLQRNMDAQARAQDLNIQLASGKKSQTYDGVSTDVRRLESLEKDHAANSAFSRAIDRTALRLQEMESAVSDMQDIASRFRTVLLQADSGNNLDSSNVQEQAKQFLDQTVSLMNTKLEGRFLFGGSATNRQPVDLGDGGGGRLPFNDGTTGDIESGAYFKGNSDVLSVRADEGVTIDYGITADPREDTGFHDLIKALSRVADPRQSLGEEVENAIRDLSGAVLAFESGSTAITDPAATLVPAVATAGTLQLVDSGGATSTINYDPAVDSLEDVAARINDTNAADARVSFRNGAAHLQIFSNSGGTLNVTETGGGSLMGDLGLTQNGRIEPGAIQRLADTRADIGSTRDVLERTSNRLADAQVNIEDNISGIENVNVTEAVTQLSQEQTTLETSFAVTARLSRISLMNFLR</sequence>
<dbReference type="InterPro" id="IPR046358">
    <property type="entry name" value="Flagellin_C"/>
</dbReference>
<comment type="subcellular location">
    <subcellularLocation>
        <location evidence="1">Bacterial flagellum</location>
    </subcellularLocation>
</comment>
<evidence type="ECO:0000256" key="1">
    <source>
        <dbReference type="ARBA" id="ARBA00004365"/>
    </source>
</evidence>
<evidence type="ECO:0000256" key="3">
    <source>
        <dbReference type="ARBA" id="ARBA00023143"/>
    </source>
</evidence>
<gene>
    <name evidence="5" type="ORF">DRB17_00240</name>
</gene>
<comment type="caution">
    <text evidence="5">The sequence shown here is derived from an EMBL/GenBank/DDBJ whole genome shotgun (WGS) entry which is preliminary data.</text>
</comment>
<dbReference type="GO" id="GO:0005198">
    <property type="term" value="F:structural molecule activity"/>
    <property type="evidence" value="ECO:0007669"/>
    <property type="project" value="InterPro"/>
</dbReference>
<dbReference type="AlphaFoldDB" id="A0A369TE74"/>
<evidence type="ECO:0000256" key="2">
    <source>
        <dbReference type="ARBA" id="ARBA00005709"/>
    </source>
</evidence>
<dbReference type="Proteomes" id="UP000253941">
    <property type="component" value="Unassembled WGS sequence"/>
</dbReference>
<dbReference type="GO" id="GO:0009288">
    <property type="term" value="C:bacterial-type flagellum"/>
    <property type="evidence" value="ECO:0007669"/>
    <property type="project" value="UniProtKB-SubCell"/>
</dbReference>
<dbReference type="RefSeq" id="WP_114580164.1">
    <property type="nucleotide sequence ID" value="NZ_QPMH01000001.1"/>
</dbReference>
<dbReference type="InterPro" id="IPR001492">
    <property type="entry name" value="Flagellin"/>
</dbReference>
<keyword evidence="6" id="KW-1185">Reference proteome</keyword>
<evidence type="ECO:0000313" key="6">
    <source>
        <dbReference type="Proteomes" id="UP000253941"/>
    </source>
</evidence>